<evidence type="ECO:0000256" key="4">
    <source>
        <dbReference type="ARBA" id="ARBA00022989"/>
    </source>
</evidence>
<keyword evidence="4 7" id="KW-1133">Transmembrane helix</keyword>
<feature type="transmembrane region" description="Helical" evidence="7">
    <location>
        <begin position="49"/>
        <end position="71"/>
    </location>
</feature>
<protein>
    <recommendedName>
        <fullName evidence="8">Major facilitator superfamily (MFS) profile domain-containing protein</fullName>
    </recommendedName>
</protein>
<feature type="transmembrane region" description="Helical" evidence="7">
    <location>
        <begin position="283"/>
        <end position="303"/>
    </location>
</feature>
<evidence type="ECO:0000256" key="1">
    <source>
        <dbReference type="ARBA" id="ARBA00004651"/>
    </source>
</evidence>
<feature type="transmembrane region" description="Helical" evidence="7">
    <location>
        <begin position="136"/>
        <end position="159"/>
    </location>
</feature>
<evidence type="ECO:0000256" key="6">
    <source>
        <dbReference type="SAM" id="Coils"/>
    </source>
</evidence>
<gene>
    <name evidence="9" type="ORF">COB67_13555</name>
</gene>
<dbReference type="InterPro" id="IPR020846">
    <property type="entry name" value="MFS_dom"/>
</dbReference>
<dbReference type="InterPro" id="IPR050189">
    <property type="entry name" value="MFS_Efflux_Transporters"/>
</dbReference>
<feature type="transmembrane region" description="Helical" evidence="7">
    <location>
        <begin position="12"/>
        <end position="29"/>
    </location>
</feature>
<feature type="transmembrane region" description="Helical" evidence="7">
    <location>
        <begin position="309"/>
        <end position="332"/>
    </location>
</feature>
<evidence type="ECO:0000256" key="5">
    <source>
        <dbReference type="ARBA" id="ARBA00023136"/>
    </source>
</evidence>
<dbReference type="EMBL" id="NVSR01000164">
    <property type="protein sequence ID" value="PCI22244.1"/>
    <property type="molecule type" value="Genomic_DNA"/>
</dbReference>
<comment type="caution">
    <text evidence="9">The sequence shown here is derived from an EMBL/GenBank/DDBJ whole genome shotgun (WGS) entry which is preliminary data.</text>
</comment>
<feature type="coiled-coil region" evidence="6">
    <location>
        <begin position="184"/>
        <end position="211"/>
    </location>
</feature>
<comment type="subcellular location">
    <subcellularLocation>
        <location evidence="1">Cell membrane</location>
        <topology evidence="1">Multi-pass membrane protein</topology>
    </subcellularLocation>
</comment>
<dbReference type="InterPro" id="IPR011701">
    <property type="entry name" value="MFS"/>
</dbReference>
<keyword evidence="2" id="KW-1003">Cell membrane</keyword>
<dbReference type="PANTHER" id="PTHR43124">
    <property type="entry name" value="PURINE EFFLUX PUMP PBUE"/>
    <property type="match status" value="1"/>
</dbReference>
<sequence>MQIKEVEKTNWSIIAILYLVGIGAAVQFAKVPPILDQLIEHYVISLSTAGFLISSVGMMGLVLGIASVSFIKQFGFRNLLLIFVLIGAFTAFSESLLPEFSSMVMLRILEGSSHLVIVVAAPTLMLRFSRPQDTSVVMGIWGSFFGLGFVLSNAFSPWITETLGWQSIFAVHGIFLLVLFFLLYAALPQEIREERKSLQELMQELKRVHLETWKNKPIMSLGMVFLWHTFMFVSILTFFNALILQEYKLDKAFASNWIALSSFVSILGTIGAGIFIRLFNRPFLQLIVSFTVILLTTVSLFSLSVDTSIGLVISLVLFLCGGVIQGSVFALIPLVTVDSDQVLIANGAIAQLGKAYFLRSHYQILLVNRVLHVISLSLPFHPQMKISAKGLFWSDLGIETSQASVIH</sequence>
<feature type="transmembrane region" description="Helical" evidence="7">
    <location>
        <begin position="104"/>
        <end position="124"/>
    </location>
</feature>
<dbReference type="InterPro" id="IPR036259">
    <property type="entry name" value="MFS_trans_sf"/>
</dbReference>
<dbReference type="CDD" id="cd06174">
    <property type="entry name" value="MFS"/>
    <property type="match status" value="1"/>
</dbReference>
<dbReference type="Proteomes" id="UP000218113">
    <property type="component" value="Unassembled WGS sequence"/>
</dbReference>
<dbReference type="PANTHER" id="PTHR43124:SF3">
    <property type="entry name" value="CHLORAMPHENICOL EFFLUX PUMP RV0191"/>
    <property type="match status" value="1"/>
</dbReference>
<feature type="transmembrane region" description="Helical" evidence="7">
    <location>
        <begin position="257"/>
        <end position="276"/>
    </location>
</feature>
<dbReference type="GO" id="GO:0022857">
    <property type="term" value="F:transmembrane transporter activity"/>
    <property type="evidence" value="ECO:0007669"/>
    <property type="project" value="InterPro"/>
</dbReference>
<proteinExistence type="predicted"/>
<keyword evidence="5 7" id="KW-0472">Membrane</keyword>
<name>A0A2A4SMB0_9DELT</name>
<dbReference type="PROSITE" id="PS50850">
    <property type="entry name" value="MFS"/>
    <property type="match status" value="1"/>
</dbReference>
<evidence type="ECO:0000256" key="3">
    <source>
        <dbReference type="ARBA" id="ARBA00022692"/>
    </source>
</evidence>
<keyword evidence="6" id="KW-0175">Coiled coil</keyword>
<feature type="transmembrane region" description="Helical" evidence="7">
    <location>
        <begin position="165"/>
        <end position="187"/>
    </location>
</feature>
<evidence type="ECO:0000313" key="10">
    <source>
        <dbReference type="Proteomes" id="UP000218113"/>
    </source>
</evidence>
<evidence type="ECO:0000256" key="7">
    <source>
        <dbReference type="SAM" id="Phobius"/>
    </source>
</evidence>
<dbReference type="AlphaFoldDB" id="A0A2A4SMB0"/>
<feature type="transmembrane region" description="Helical" evidence="7">
    <location>
        <begin position="224"/>
        <end position="245"/>
    </location>
</feature>
<keyword evidence="3 7" id="KW-0812">Transmembrane</keyword>
<feature type="transmembrane region" description="Helical" evidence="7">
    <location>
        <begin position="78"/>
        <end position="98"/>
    </location>
</feature>
<feature type="domain" description="Major facilitator superfamily (MFS) profile" evidence="8">
    <location>
        <begin position="13"/>
        <end position="407"/>
    </location>
</feature>
<evidence type="ECO:0000259" key="8">
    <source>
        <dbReference type="PROSITE" id="PS50850"/>
    </source>
</evidence>
<accession>A0A2A4SMB0</accession>
<dbReference type="Gene3D" id="1.20.1250.20">
    <property type="entry name" value="MFS general substrate transporter like domains"/>
    <property type="match status" value="1"/>
</dbReference>
<organism evidence="9 10">
    <name type="scientific">SAR324 cluster bacterium</name>
    <dbReference type="NCBI Taxonomy" id="2024889"/>
    <lineage>
        <taxon>Bacteria</taxon>
        <taxon>Deltaproteobacteria</taxon>
        <taxon>SAR324 cluster</taxon>
    </lineage>
</organism>
<dbReference type="SUPFAM" id="SSF103473">
    <property type="entry name" value="MFS general substrate transporter"/>
    <property type="match status" value="1"/>
</dbReference>
<dbReference type="Pfam" id="PF07690">
    <property type="entry name" value="MFS_1"/>
    <property type="match status" value="1"/>
</dbReference>
<evidence type="ECO:0000256" key="2">
    <source>
        <dbReference type="ARBA" id="ARBA00022475"/>
    </source>
</evidence>
<evidence type="ECO:0000313" key="9">
    <source>
        <dbReference type="EMBL" id="PCI22244.1"/>
    </source>
</evidence>
<dbReference type="GO" id="GO:0005886">
    <property type="term" value="C:plasma membrane"/>
    <property type="evidence" value="ECO:0007669"/>
    <property type="project" value="UniProtKB-SubCell"/>
</dbReference>
<reference evidence="10" key="1">
    <citation type="submission" date="2017-08" db="EMBL/GenBank/DDBJ databases">
        <title>A dynamic microbial community with high functional redundancy inhabits the cold, oxic subseafloor aquifer.</title>
        <authorList>
            <person name="Tully B.J."/>
            <person name="Wheat C.G."/>
            <person name="Glazer B.T."/>
            <person name="Huber J.A."/>
        </authorList>
    </citation>
    <scope>NUCLEOTIDE SEQUENCE [LARGE SCALE GENOMIC DNA]</scope>
</reference>